<dbReference type="EMBL" id="JAIMFO010000009">
    <property type="protein sequence ID" value="MBY4798280.1"/>
    <property type="molecule type" value="Genomic_DNA"/>
</dbReference>
<dbReference type="Pfam" id="PF13936">
    <property type="entry name" value="HTH_38"/>
    <property type="match status" value="1"/>
</dbReference>
<evidence type="ECO:0000313" key="3">
    <source>
        <dbReference type="Proteomes" id="UP000700908"/>
    </source>
</evidence>
<name>A0ABS7MMI2_9ACTN</name>
<comment type="caution">
    <text evidence="2">The sequence shown here is derived from an EMBL/GenBank/DDBJ whole genome shotgun (WGS) entry which is preliminary data.</text>
</comment>
<reference evidence="2 3" key="1">
    <citation type="submission" date="2021-08" db="EMBL/GenBank/DDBJ databases">
        <title>Collinsella faecalis sp. nov. isolated from swine faeces.</title>
        <authorList>
            <person name="Oh B.S."/>
            <person name="Lee J.H."/>
        </authorList>
    </citation>
    <scope>NUCLEOTIDE SEQUENCE [LARGE SCALE GENOMIC DNA]</scope>
    <source>
        <strain evidence="2 3">AGMB00827</strain>
    </source>
</reference>
<dbReference type="RefSeq" id="WP_222200003.1">
    <property type="nucleotide sequence ID" value="NZ_JAIMFO010000009.1"/>
</dbReference>
<protein>
    <submittedName>
        <fullName evidence="2">Helix-turn-helix domain-containing protein</fullName>
    </submittedName>
</protein>
<feature type="domain" description="Transposase IS30-like HTH" evidence="1">
    <location>
        <begin position="4"/>
        <end position="45"/>
    </location>
</feature>
<dbReference type="InterPro" id="IPR013324">
    <property type="entry name" value="RNA_pol_sigma_r3/r4-like"/>
</dbReference>
<dbReference type="InterPro" id="IPR051917">
    <property type="entry name" value="Transposase-Integrase"/>
</dbReference>
<proteinExistence type="predicted"/>
<organism evidence="2 3">
    <name type="scientific">Collinsella ureilytica</name>
    <dbReference type="NCBI Taxonomy" id="2869515"/>
    <lineage>
        <taxon>Bacteria</taxon>
        <taxon>Bacillati</taxon>
        <taxon>Actinomycetota</taxon>
        <taxon>Coriobacteriia</taxon>
        <taxon>Coriobacteriales</taxon>
        <taxon>Coriobacteriaceae</taxon>
        <taxon>Collinsella</taxon>
    </lineage>
</organism>
<dbReference type="InterPro" id="IPR025246">
    <property type="entry name" value="IS30-like_HTH"/>
</dbReference>
<dbReference type="Proteomes" id="UP000700908">
    <property type="component" value="Unassembled WGS sequence"/>
</dbReference>
<accession>A0ABS7MMI2</accession>
<sequence>MRTGKYLNENERYVIEIELASKTSISEIARRLGRARSTIQREIKHGRVKQQNDFGYTHVYKADYAQRMARQRQAKKVPVSKLLTIT</sequence>
<evidence type="ECO:0000259" key="1">
    <source>
        <dbReference type="Pfam" id="PF13936"/>
    </source>
</evidence>
<evidence type="ECO:0000313" key="2">
    <source>
        <dbReference type="EMBL" id="MBY4798280.1"/>
    </source>
</evidence>
<keyword evidence="3" id="KW-1185">Reference proteome</keyword>
<gene>
    <name evidence="2" type="ORF">K6V98_07970</name>
</gene>
<dbReference type="PANTHER" id="PTHR10948:SF23">
    <property type="entry name" value="TRANSPOSASE INSI FOR INSERTION SEQUENCE ELEMENT IS30A-RELATED"/>
    <property type="match status" value="1"/>
</dbReference>
<dbReference type="SUPFAM" id="SSF88659">
    <property type="entry name" value="Sigma3 and sigma4 domains of RNA polymerase sigma factors"/>
    <property type="match status" value="1"/>
</dbReference>
<dbReference type="PANTHER" id="PTHR10948">
    <property type="entry name" value="TRANSPOSASE"/>
    <property type="match status" value="1"/>
</dbReference>